<proteinExistence type="inferred from homology"/>
<dbReference type="GO" id="GO:0005525">
    <property type="term" value="F:GTP binding"/>
    <property type="evidence" value="ECO:0007669"/>
    <property type="project" value="UniProtKB-KW"/>
</dbReference>
<dbReference type="InterPro" id="IPR052705">
    <property type="entry name" value="Gliding_Motility_GTPase"/>
</dbReference>
<dbReference type="RefSeq" id="WP_100453769.1">
    <property type="nucleotide sequence ID" value="NZ_UHID01000007.1"/>
</dbReference>
<dbReference type="Proteomes" id="UP000254150">
    <property type="component" value="Unassembled WGS sequence"/>
</dbReference>
<evidence type="ECO:0000256" key="2">
    <source>
        <dbReference type="ARBA" id="ARBA00022741"/>
    </source>
</evidence>
<keyword evidence="3" id="KW-0378">Hydrolase</keyword>
<evidence type="ECO:0000256" key="3">
    <source>
        <dbReference type="ARBA" id="ARBA00022801"/>
    </source>
</evidence>
<gene>
    <name evidence="5" type="ORF">NCTC7807_04463</name>
</gene>
<evidence type="ECO:0000313" key="6">
    <source>
        <dbReference type="Proteomes" id="UP000254150"/>
    </source>
</evidence>
<organism evidence="5 6">
    <name type="scientific">Streptomyces griseus</name>
    <dbReference type="NCBI Taxonomy" id="1911"/>
    <lineage>
        <taxon>Bacteria</taxon>
        <taxon>Bacillati</taxon>
        <taxon>Actinomycetota</taxon>
        <taxon>Actinomycetes</taxon>
        <taxon>Kitasatosporales</taxon>
        <taxon>Streptomycetaceae</taxon>
        <taxon>Streptomyces</taxon>
    </lineage>
</organism>
<dbReference type="Gene3D" id="3.40.50.300">
    <property type="entry name" value="P-loop containing nucleotide triphosphate hydrolases"/>
    <property type="match status" value="1"/>
</dbReference>
<dbReference type="GO" id="GO:0016787">
    <property type="term" value="F:hydrolase activity"/>
    <property type="evidence" value="ECO:0007669"/>
    <property type="project" value="UniProtKB-KW"/>
</dbReference>
<dbReference type="Pfam" id="PF03029">
    <property type="entry name" value="ATP_bind_1"/>
    <property type="match status" value="1"/>
</dbReference>
<evidence type="ECO:0000313" key="5">
    <source>
        <dbReference type="EMBL" id="SUP60395.1"/>
    </source>
</evidence>
<comment type="similarity">
    <text evidence="1">Belongs to the GPN-loop GTPase family.</text>
</comment>
<evidence type="ECO:0000256" key="4">
    <source>
        <dbReference type="ARBA" id="ARBA00023134"/>
    </source>
</evidence>
<dbReference type="GeneID" id="95069215"/>
<dbReference type="EMBL" id="UHID01000007">
    <property type="protein sequence ID" value="SUP60395.1"/>
    <property type="molecule type" value="Genomic_DNA"/>
</dbReference>
<dbReference type="InterPro" id="IPR027417">
    <property type="entry name" value="P-loop_NTPase"/>
</dbReference>
<dbReference type="InterPro" id="IPR004130">
    <property type="entry name" value="Gpn"/>
</dbReference>
<reference evidence="5 6" key="1">
    <citation type="submission" date="2018-06" db="EMBL/GenBank/DDBJ databases">
        <authorList>
            <consortium name="Pathogen Informatics"/>
            <person name="Doyle S."/>
        </authorList>
    </citation>
    <scope>NUCLEOTIDE SEQUENCE [LARGE SCALE GENOMIC DNA]</scope>
    <source>
        <strain evidence="5 6">NCTC7807</strain>
    </source>
</reference>
<dbReference type="PANTHER" id="PTHR42708:SF1">
    <property type="entry name" value="GLIDING MOTILITY PROTEIN MGLA"/>
    <property type="match status" value="1"/>
</dbReference>
<dbReference type="AlphaFoldDB" id="A0A380P5L1"/>
<name>A0A380P5L1_STRGR</name>
<sequence>MNAFQPAVTGAGEPPLTLKIVVAGGCGAGKTTLVGTVSETRPLRTEAPASGPRTRPAGTTVAMDYGRITLKNGLALCLFGAPAQDRFSFLGDDLARGALGAVVLADPRRLPDCLPAVDHFEDREIPHVVAVNCFGGVRGHHGEDAAEALGLGSRTPVLLCDVRDRAAVKGVLVSLVEHAGRRHAARLRTAVG</sequence>
<keyword evidence="2" id="KW-0547">Nucleotide-binding</keyword>
<accession>A0A380P5L1</accession>
<dbReference type="PANTHER" id="PTHR42708">
    <property type="entry name" value="ATP/GTP-BINDING PROTEIN-RELATED"/>
    <property type="match status" value="1"/>
</dbReference>
<keyword evidence="4" id="KW-0342">GTP-binding</keyword>
<protein>
    <submittedName>
        <fullName evidence="5">ATP/GTP-binding protein</fullName>
    </submittedName>
</protein>
<dbReference type="SUPFAM" id="SSF52540">
    <property type="entry name" value="P-loop containing nucleoside triphosphate hydrolases"/>
    <property type="match status" value="1"/>
</dbReference>
<dbReference type="CDD" id="cd00882">
    <property type="entry name" value="Ras_like_GTPase"/>
    <property type="match status" value="1"/>
</dbReference>
<evidence type="ECO:0000256" key="1">
    <source>
        <dbReference type="ARBA" id="ARBA00005290"/>
    </source>
</evidence>